<dbReference type="GO" id="GO:0016787">
    <property type="term" value="F:hydrolase activity"/>
    <property type="evidence" value="ECO:0007669"/>
    <property type="project" value="InterPro"/>
</dbReference>
<gene>
    <name evidence="2" type="ORF">DF286_09290</name>
</gene>
<dbReference type="Pfam" id="PF04273">
    <property type="entry name" value="BLH_phosphatase"/>
    <property type="match status" value="1"/>
</dbReference>
<evidence type="ECO:0000313" key="3">
    <source>
        <dbReference type="Proteomes" id="UP000245916"/>
    </source>
</evidence>
<dbReference type="AlphaFoldDB" id="A0A2U2J3W0"/>
<comment type="caution">
    <text evidence="2">The sequence shown here is derived from an EMBL/GenBank/DDBJ whole genome shotgun (WGS) entry which is preliminary data.</text>
</comment>
<reference evidence="2 3" key="1">
    <citation type="submission" date="2018-05" db="EMBL/GenBank/DDBJ databases">
        <title>Genome of Sphingosinicella humi QZX222.</title>
        <authorList>
            <person name="Qiao Z."/>
            <person name="Wang G."/>
        </authorList>
    </citation>
    <scope>NUCLEOTIDE SEQUENCE [LARGE SCALE GENOMIC DNA]</scope>
    <source>
        <strain evidence="2 3">QZX222</strain>
    </source>
</reference>
<protein>
    <submittedName>
        <fullName evidence="2">TIGR01244 family phosphatase</fullName>
    </submittedName>
</protein>
<organism evidence="2 3">
    <name type="scientific">Allosphingosinicella humi</name>
    <dbReference type="NCBI Taxonomy" id="2068657"/>
    <lineage>
        <taxon>Bacteria</taxon>
        <taxon>Pseudomonadati</taxon>
        <taxon>Pseudomonadota</taxon>
        <taxon>Alphaproteobacteria</taxon>
        <taxon>Sphingomonadales</taxon>
        <taxon>Sphingomonadaceae</taxon>
        <taxon>Allosphingosinicella</taxon>
    </lineage>
</organism>
<dbReference type="InterPro" id="IPR005939">
    <property type="entry name" value="BLH_phosphatase-like"/>
</dbReference>
<dbReference type="OrthoDB" id="9805710at2"/>
<accession>A0A2U2J3W0</accession>
<evidence type="ECO:0000313" key="2">
    <source>
        <dbReference type="EMBL" id="PWG03039.1"/>
    </source>
</evidence>
<evidence type="ECO:0000259" key="1">
    <source>
        <dbReference type="Pfam" id="PF04273"/>
    </source>
</evidence>
<dbReference type="Gene3D" id="3.90.190.10">
    <property type="entry name" value="Protein tyrosine phosphatase superfamily"/>
    <property type="match status" value="1"/>
</dbReference>
<name>A0A2U2J3W0_9SPHN</name>
<dbReference type="EMBL" id="QFFF01000001">
    <property type="protein sequence ID" value="PWG03039.1"/>
    <property type="molecule type" value="Genomic_DNA"/>
</dbReference>
<dbReference type="Proteomes" id="UP000245916">
    <property type="component" value="Unassembled WGS sequence"/>
</dbReference>
<sequence length="111" mass="11760">MDLTRLSDQLATGPQVRPEQLREIAASGFVGVINNRPDGEAPDQPSSLELEAEAKRVGLAYWHVPVVPGAMTDSDIRAFAAALGEADGPVLAFCRTGNRSTALWKASQAVS</sequence>
<proteinExistence type="predicted"/>
<dbReference type="InterPro" id="IPR029021">
    <property type="entry name" value="Prot-tyrosine_phosphatase-like"/>
</dbReference>
<keyword evidence="3" id="KW-1185">Reference proteome</keyword>
<dbReference type="CDD" id="cd14503">
    <property type="entry name" value="PTP-bact"/>
    <property type="match status" value="1"/>
</dbReference>
<dbReference type="NCBIfam" id="TIGR01244">
    <property type="entry name" value="TIGR01244 family sulfur transferase"/>
    <property type="match status" value="1"/>
</dbReference>
<dbReference type="RefSeq" id="WP_109271177.1">
    <property type="nucleotide sequence ID" value="NZ_QFFF01000001.1"/>
</dbReference>
<feature type="domain" description="Beta-lactamase hydrolase-like protein phosphatase-like" evidence="1">
    <location>
        <begin position="2"/>
        <end position="110"/>
    </location>
</feature>